<keyword evidence="1" id="KW-1133">Transmembrane helix</keyword>
<dbReference type="OrthoDB" id="9790409at2"/>
<organism evidence="2 3">
    <name type="scientific">Dongia mobilis</name>
    <dbReference type="NCBI Taxonomy" id="578943"/>
    <lineage>
        <taxon>Bacteria</taxon>
        <taxon>Pseudomonadati</taxon>
        <taxon>Pseudomonadota</taxon>
        <taxon>Alphaproteobacteria</taxon>
        <taxon>Rhodospirillales</taxon>
        <taxon>Dongiaceae</taxon>
        <taxon>Dongia</taxon>
    </lineage>
</organism>
<evidence type="ECO:0000256" key="1">
    <source>
        <dbReference type="SAM" id="Phobius"/>
    </source>
</evidence>
<sequence length="147" mass="15095">MLRLFSALLAGFALGAGLVLSGMANPQKVLAFLDLAAIASGGWDPSLALVMAGALAVAVPGFAWLRRLEKPALADSFAWPQATRIDRPLIAGSAIFGLGWGLAGICPGPALAILGLDGYQALVFFAAMLGGMALHRLTANRPALRQG</sequence>
<accession>A0A4R6WRD2</accession>
<name>A0A4R6WRD2_9PROT</name>
<keyword evidence="1" id="KW-0472">Membrane</keyword>
<protein>
    <recommendedName>
        <fullName evidence="4">Sulphur transport domain-containing protein</fullName>
    </recommendedName>
</protein>
<dbReference type="InterPro" id="IPR046513">
    <property type="entry name" value="DUF6691"/>
</dbReference>
<dbReference type="RefSeq" id="WP_133613389.1">
    <property type="nucleotide sequence ID" value="NZ_SNYW01000008.1"/>
</dbReference>
<keyword evidence="1" id="KW-0812">Transmembrane</keyword>
<comment type="caution">
    <text evidence="2">The sequence shown here is derived from an EMBL/GenBank/DDBJ whole genome shotgun (WGS) entry which is preliminary data.</text>
</comment>
<dbReference type="Pfam" id="PF20398">
    <property type="entry name" value="DUF6691"/>
    <property type="match status" value="1"/>
</dbReference>
<feature type="transmembrane region" description="Helical" evidence="1">
    <location>
        <begin position="89"/>
        <end position="113"/>
    </location>
</feature>
<dbReference type="Proteomes" id="UP000295783">
    <property type="component" value="Unassembled WGS sequence"/>
</dbReference>
<evidence type="ECO:0000313" key="2">
    <source>
        <dbReference type="EMBL" id="TDQ82077.1"/>
    </source>
</evidence>
<evidence type="ECO:0008006" key="4">
    <source>
        <dbReference type="Google" id="ProtNLM"/>
    </source>
</evidence>
<reference evidence="2 3" key="1">
    <citation type="submission" date="2019-03" db="EMBL/GenBank/DDBJ databases">
        <title>Genomic Encyclopedia of Type Strains, Phase III (KMG-III): the genomes of soil and plant-associated and newly described type strains.</title>
        <authorList>
            <person name="Whitman W."/>
        </authorList>
    </citation>
    <scope>NUCLEOTIDE SEQUENCE [LARGE SCALE GENOMIC DNA]</scope>
    <source>
        <strain evidence="2 3">CGMCC 1.7660</strain>
    </source>
</reference>
<evidence type="ECO:0000313" key="3">
    <source>
        <dbReference type="Proteomes" id="UP000295783"/>
    </source>
</evidence>
<dbReference type="EMBL" id="SNYW01000008">
    <property type="protein sequence ID" value="TDQ82077.1"/>
    <property type="molecule type" value="Genomic_DNA"/>
</dbReference>
<gene>
    <name evidence="2" type="ORF">A8950_1897</name>
</gene>
<proteinExistence type="predicted"/>
<dbReference type="AlphaFoldDB" id="A0A4R6WRD2"/>
<feature type="transmembrane region" description="Helical" evidence="1">
    <location>
        <begin position="119"/>
        <end position="137"/>
    </location>
</feature>
<keyword evidence="3" id="KW-1185">Reference proteome</keyword>
<feature type="transmembrane region" description="Helical" evidence="1">
    <location>
        <begin position="47"/>
        <end position="68"/>
    </location>
</feature>